<dbReference type="Pfam" id="PF09837">
    <property type="entry name" value="DUF2064"/>
    <property type="match status" value="1"/>
</dbReference>
<dbReference type="SUPFAM" id="SSF53448">
    <property type="entry name" value="Nucleotide-diphospho-sugar transferases"/>
    <property type="match status" value="1"/>
</dbReference>
<sequence length="232" mass="26278">MENKTAILVFANSAREEIKHKEIPGGGALFNGLTTHTLKTVENTKLPFFHCTEQQQWGNSFGERFLNAINWVFDKGYQNVITIGNDTPQLTTNLILNTHSQLTDNKIVLGPSCDGGFYLMGFHKSLLKIIGEDQFKNLPWKTASLNNTLNKLLKFINGTTVSLPTLQDLDDLSDVKTLMDLYPTFTNKIRAILRSIFRTVINIIALPLQLTRLYFFNYYFNKGSPALELSKI</sequence>
<evidence type="ECO:0000313" key="2">
    <source>
        <dbReference type="Proteomes" id="UP000634668"/>
    </source>
</evidence>
<dbReference type="Proteomes" id="UP000634668">
    <property type="component" value="Unassembled WGS sequence"/>
</dbReference>
<gene>
    <name evidence="1" type="ORF">GCM10007383_30200</name>
</gene>
<dbReference type="InterPro" id="IPR029044">
    <property type="entry name" value="Nucleotide-diphossugar_trans"/>
</dbReference>
<evidence type="ECO:0000313" key="1">
    <source>
        <dbReference type="EMBL" id="GGW43620.1"/>
    </source>
</evidence>
<keyword evidence="2" id="KW-1185">Reference proteome</keyword>
<dbReference type="PANTHER" id="PTHR36529">
    <property type="entry name" value="SLL1095 PROTEIN"/>
    <property type="match status" value="1"/>
</dbReference>
<dbReference type="Gene3D" id="3.90.550.10">
    <property type="entry name" value="Spore Coat Polysaccharide Biosynthesis Protein SpsA, Chain A"/>
    <property type="match status" value="1"/>
</dbReference>
<dbReference type="RefSeq" id="WP_026814078.1">
    <property type="nucleotide sequence ID" value="NZ_BMWP01000024.1"/>
</dbReference>
<protein>
    <recommendedName>
        <fullName evidence="3">DUF2064 domain-containing protein</fullName>
    </recommendedName>
</protein>
<proteinExistence type="predicted"/>
<name>A0A918MQ40_9FLAO</name>
<organism evidence="1 2">
    <name type="scientific">Arenibacter certesii</name>
    <dbReference type="NCBI Taxonomy" id="228955"/>
    <lineage>
        <taxon>Bacteria</taxon>
        <taxon>Pseudomonadati</taxon>
        <taxon>Bacteroidota</taxon>
        <taxon>Flavobacteriia</taxon>
        <taxon>Flavobacteriales</taxon>
        <taxon>Flavobacteriaceae</taxon>
        <taxon>Arenibacter</taxon>
    </lineage>
</organism>
<dbReference type="PANTHER" id="PTHR36529:SF1">
    <property type="entry name" value="GLYCOSYLTRANSFERASE"/>
    <property type="match status" value="1"/>
</dbReference>
<comment type="caution">
    <text evidence="1">The sequence shown here is derived from an EMBL/GenBank/DDBJ whole genome shotgun (WGS) entry which is preliminary data.</text>
</comment>
<evidence type="ECO:0008006" key="3">
    <source>
        <dbReference type="Google" id="ProtNLM"/>
    </source>
</evidence>
<dbReference type="InterPro" id="IPR018641">
    <property type="entry name" value="Trfase_1_rSAM/seldom-assoc"/>
</dbReference>
<dbReference type="EMBL" id="BMWP01000024">
    <property type="protein sequence ID" value="GGW43620.1"/>
    <property type="molecule type" value="Genomic_DNA"/>
</dbReference>
<reference evidence="1" key="2">
    <citation type="submission" date="2020-09" db="EMBL/GenBank/DDBJ databases">
        <authorList>
            <person name="Sun Q."/>
            <person name="Kim S."/>
        </authorList>
    </citation>
    <scope>NUCLEOTIDE SEQUENCE</scope>
    <source>
        <strain evidence="1">KCTC 12113</strain>
    </source>
</reference>
<accession>A0A918MQ40</accession>
<dbReference type="AlphaFoldDB" id="A0A918MQ40"/>
<reference evidence="1" key="1">
    <citation type="journal article" date="2014" name="Int. J. Syst. Evol. Microbiol.">
        <title>Complete genome sequence of Corynebacterium casei LMG S-19264T (=DSM 44701T), isolated from a smear-ripened cheese.</title>
        <authorList>
            <consortium name="US DOE Joint Genome Institute (JGI-PGF)"/>
            <person name="Walter F."/>
            <person name="Albersmeier A."/>
            <person name="Kalinowski J."/>
            <person name="Ruckert C."/>
        </authorList>
    </citation>
    <scope>NUCLEOTIDE SEQUENCE</scope>
    <source>
        <strain evidence="1">KCTC 12113</strain>
    </source>
</reference>